<reference evidence="1" key="2">
    <citation type="journal article" date="2015" name="Data Brief">
        <title>Shoot transcriptome of the giant reed, Arundo donax.</title>
        <authorList>
            <person name="Barrero R.A."/>
            <person name="Guerrero F.D."/>
            <person name="Moolhuijzen P."/>
            <person name="Goolsby J.A."/>
            <person name="Tidwell J."/>
            <person name="Bellgard S.E."/>
            <person name="Bellgard M.I."/>
        </authorList>
    </citation>
    <scope>NUCLEOTIDE SEQUENCE</scope>
    <source>
        <tissue evidence="1">Shoot tissue taken approximately 20 cm above the soil surface</tissue>
    </source>
</reference>
<protein>
    <submittedName>
        <fullName evidence="1">Uncharacterized protein</fullName>
    </submittedName>
</protein>
<reference evidence="1" key="1">
    <citation type="submission" date="2014-09" db="EMBL/GenBank/DDBJ databases">
        <authorList>
            <person name="Magalhaes I.L.F."/>
            <person name="Oliveira U."/>
            <person name="Santos F.R."/>
            <person name="Vidigal T.H.D.A."/>
            <person name="Brescovit A.D."/>
            <person name="Santos A.J."/>
        </authorList>
    </citation>
    <scope>NUCLEOTIDE SEQUENCE</scope>
    <source>
        <tissue evidence="1">Shoot tissue taken approximately 20 cm above the soil surface</tissue>
    </source>
</reference>
<name>A0A0A8ZJ61_ARUDO</name>
<evidence type="ECO:0000313" key="1">
    <source>
        <dbReference type="EMBL" id="JAD37708.1"/>
    </source>
</evidence>
<proteinExistence type="predicted"/>
<dbReference type="EMBL" id="GBRH01260187">
    <property type="protein sequence ID" value="JAD37708.1"/>
    <property type="molecule type" value="Transcribed_RNA"/>
</dbReference>
<sequence length="59" mass="7004">MFSYVISEFRLSIISTLMNASKLTHWIRYLKANFSITYLYGKTMMSKQWAPNLLVKRNP</sequence>
<accession>A0A0A8ZJ61</accession>
<organism evidence="1">
    <name type="scientific">Arundo donax</name>
    <name type="common">Giant reed</name>
    <name type="synonym">Donax arundinaceus</name>
    <dbReference type="NCBI Taxonomy" id="35708"/>
    <lineage>
        <taxon>Eukaryota</taxon>
        <taxon>Viridiplantae</taxon>
        <taxon>Streptophyta</taxon>
        <taxon>Embryophyta</taxon>
        <taxon>Tracheophyta</taxon>
        <taxon>Spermatophyta</taxon>
        <taxon>Magnoliopsida</taxon>
        <taxon>Liliopsida</taxon>
        <taxon>Poales</taxon>
        <taxon>Poaceae</taxon>
        <taxon>PACMAD clade</taxon>
        <taxon>Arundinoideae</taxon>
        <taxon>Arundineae</taxon>
        <taxon>Arundo</taxon>
    </lineage>
</organism>
<dbReference type="AlphaFoldDB" id="A0A0A8ZJ61"/>